<organism evidence="2 3">
    <name type="scientific">Actinoplanes sandaracinus</name>
    <dbReference type="NCBI Taxonomy" id="3045177"/>
    <lineage>
        <taxon>Bacteria</taxon>
        <taxon>Bacillati</taxon>
        <taxon>Actinomycetota</taxon>
        <taxon>Actinomycetes</taxon>
        <taxon>Micromonosporales</taxon>
        <taxon>Micromonosporaceae</taxon>
        <taxon>Actinoplanes</taxon>
    </lineage>
</organism>
<evidence type="ECO:0000313" key="3">
    <source>
        <dbReference type="Proteomes" id="UP001241758"/>
    </source>
</evidence>
<proteinExistence type="predicted"/>
<evidence type="ECO:0000259" key="1">
    <source>
        <dbReference type="SMART" id="SM00960"/>
    </source>
</evidence>
<dbReference type="RefSeq" id="WP_282765491.1">
    <property type="nucleotide sequence ID" value="NZ_JASCTH010000031.1"/>
</dbReference>
<dbReference type="Proteomes" id="UP001241758">
    <property type="component" value="Unassembled WGS sequence"/>
</dbReference>
<dbReference type="EMBL" id="JASCTH010000031">
    <property type="protein sequence ID" value="MDI6104180.1"/>
    <property type="molecule type" value="Genomic_DNA"/>
</dbReference>
<protein>
    <submittedName>
        <fullName evidence="2">Roadblock/LC7 domain-containing protein</fullName>
    </submittedName>
</protein>
<name>A0ABT6WX17_9ACTN</name>
<dbReference type="Pfam" id="PF03259">
    <property type="entry name" value="Robl_LC7"/>
    <property type="match status" value="1"/>
</dbReference>
<comment type="caution">
    <text evidence="2">The sequence shown here is derived from an EMBL/GenBank/DDBJ whole genome shotgun (WGS) entry which is preliminary data.</text>
</comment>
<dbReference type="PANTHER" id="PTHR36222:SF1">
    <property type="entry name" value="SERINE PROTEASE INHIBITOR RV3364C"/>
    <property type="match status" value="1"/>
</dbReference>
<dbReference type="Gene3D" id="3.30.450.30">
    <property type="entry name" value="Dynein light chain 2a, cytoplasmic"/>
    <property type="match status" value="1"/>
</dbReference>
<sequence length="142" mass="14960">MTNSTSSIELPWMLDELVELPHVISVVVLSTDGLIVQKSTSMVQELAEILAAGASSMYSVAAGTGRRFASGPVQQVVIEFHEHTLFIAAAGQNARLAVLCAQDVDMGMVAYEVSRLVTRIGDYLGAPARSAQPGSDASASHD</sequence>
<reference evidence="2 3" key="1">
    <citation type="submission" date="2023-05" db="EMBL/GenBank/DDBJ databases">
        <title>Actinoplanes sp. NEAU-A12 genome sequencing.</title>
        <authorList>
            <person name="Wang Z.-S."/>
        </authorList>
    </citation>
    <scope>NUCLEOTIDE SEQUENCE [LARGE SCALE GENOMIC DNA]</scope>
    <source>
        <strain evidence="2 3">NEAU-A12</strain>
    </source>
</reference>
<dbReference type="SUPFAM" id="SSF103196">
    <property type="entry name" value="Roadblock/LC7 domain"/>
    <property type="match status" value="1"/>
</dbReference>
<dbReference type="InterPro" id="IPR053141">
    <property type="entry name" value="Mycobact_SerProt_Inhib_Rv3364c"/>
</dbReference>
<gene>
    <name evidence="2" type="ORF">QLQ12_36880</name>
</gene>
<keyword evidence="3" id="KW-1185">Reference proteome</keyword>
<dbReference type="InterPro" id="IPR004942">
    <property type="entry name" value="Roadblock/LAMTOR2_dom"/>
</dbReference>
<evidence type="ECO:0000313" key="2">
    <source>
        <dbReference type="EMBL" id="MDI6104180.1"/>
    </source>
</evidence>
<dbReference type="SMART" id="SM00960">
    <property type="entry name" value="Robl_LC7"/>
    <property type="match status" value="1"/>
</dbReference>
<dbReference type="PANTHER" id="PTHR36222">
    <property type="entry name" value="SERINE PROTEASE INHIBITOR RV3364C"/>
    <property type="match status" value="1"/>
</dbReference>
<accession>A0ABT6WX17</accession>
<feature type="domain" description="Roadblock/LAMTOR2" evidence="1">
    <location>
        <begin position="11"/>
        <end position="100"/>
    </location>
</feature>